<feature type="compositionally biased region" description="Polar residues" evidence="5">
    <location>
        <begin position="134"/>
        <end position="145"/>
    </location>
</feature>
<dbReference type="GO" id="GO:0055085">
    <property type="term" value="P:transmembrane transport"/>
    <property type="evidence" value="ECO:0007669"/>
    <property type="project" value="InterPro"/>
</dbReference>
<evidence type="ECO:0000313" key="9">
    <source>
        <dbReference type="Proteomes" id="UP000235916"/>
    </source>
</evidence>
<protein>
    <recommendedName>
        <fullName evidence="7">TonB C-terminal domain-containing protein</fullName>
    </recommendedName>
</protein>
<dbReference type="Proteomes" id="UP000235916">
    <property type="component" value="Unassembled WGS sequence"/>
</dbReference>
<feature type="compositionally biased region" description="Low complexity" evidence="5">
    <location>
        <begin position="154"/>
        <end position="183"/>
    </location>
</feature>
<sequence>MSLVGVAVTLATTLSTSPLAQAQGSEAGKADAGKSSTSNKAEMTPAERAQRDADKVFQWIRLHADKPGAKPTIILPGQGAAAAPAPVAAKAASNRTPERNGGSDVASAKRAGTPADRKGITETVTDIVPERGAATQTAAAPSQLNEPAPEPTRLAAASLSAASVPPTLPETLAAPPASASPAFAEPPAPPLETPLKAIKMVEPEFPRQLQSTLRSGSVQVRFTVNPDGTVGRAEAIQTTHRRLSPAALEAVNQWRFEPIAKAREATVELVFRLE</sequence>
<dbReference type="InterPro" id="IPR006260">
    <property type="entry name" value="TonB/TolA_C"/>
</dbReference>
<evidence type="ECO:0000256" key="3">
    <source>
        <dbReference type="ARBA" id="ARBA00022989"/>
    </source>
</evidence>
<dbReference type="Gene3D" id="3.30.2420.10">
    <property type="entry name" value="TonB"/>
    <property type="match status" value="1"/>
</dbReference>
<evidence type="ECO:0000256" key="1">
    <source>
        <dbReference type="ARBA" id="ARBA00004167"/>
    </source>
</evidence>
<dbReference type="Pfam" id="PF03544">
    <property type="entry name" value="TonB_C"/>
    <property type="match status" value="1"/>
</dbReference>
<keyword evidence="9" id="KW-1185">Reference proteome</keyword>
<dbReference type="InterPro" id="IPR037682">
    <property type="entry name" value="TonB_C"/>
</dbReference>
<dbReference type="GO" id="GO:0016020">
    <property type="term" value="C:membrane"/>
    <property type="evidence" value="ECO:0007669"/>
    <property type="project" value="UniProtKB-SubCell"/>
</dbReference>
<reference evidence="8 9" key="1">
    <citation type="submission" date="2018-01" db="EMBL/GenBank/DDBJ databases">
        <title>Draft genome sequence of Paucibacter aquatile CR182 isolated from freshwater of the Nakdong River.</title>
        <authorList>
            <person name="Choi A."/>
            <person name="Chung E.J."/>
        </authorList>
    </citation>
    <scope>NUCLEOTIDE SEQUENCE [LARGE SCALE GENOMIC DNA]</scope>
    <source>
        <strain evidence="8 9">CR182</strain>
    </source>
</reference>
<comment type="subcellular location">
    <subcellularLocation>
        <location evidence="1">Membrane</location>
        <topology evidence="1">Single-pass membrane protein</topology>
    </subcellularLocation>
</comment>
<organism evidence="8 9">
    <name type="scientific">Kinneretia aquatilis</name>
    <dbReference type="NCBI Taxonomy" id="2070761"/>
    <lineage>
        <taxon>Bacteria</taxon>
        <taxon>Pseudomonadati</taxon>
        <taxon>Pseudomonadota</taxon>
        <taxon>Betaproteobacteria</taxon>
        <taxon>Burkholderiales</taxon>
        <taxon>Sphaerotilaceae</taxon>
        <taxon>Roseateles</taxon>
    </lineage>
</organism>
<proteinExistence type="predicted"/>
<evidence type="ECO:0000259" key="7">
    <source>
        <dbReference type="PROSITE" id="PS52015"/>
    </source>
</evidence>
<keyword evidence="3" id="KW-1133">Transmembrane helix</keyword>
<dbReference type="SUPFAM" id="SSF74653">
    <property type="entry name" value="TolA/TonB C-terminal domain"/>
    <property type="match status" value="1"/>
</dbReference>
<keyword evidence="6" id="KW-0732">Signal</keyword>
<keyword evidence="2" id="KW-0812">Transmembrane</keyword>
<evidence type="ECO:0000256" key="5">
    <source>
        <dbReference type="SAM" id="MobiDB-lite"/>
    </source>
</evidence>
<gene>
    <name evidence="8" type="ORF">C1O66_00700</name>
</gene>
<dbReference type="EMBL" id="POSP01000001">
    <property type="protein sequence ID" value="PND39957.1"/>
    <property type="molecule type" value="Genomic_DNA"/>
</dbReference>
<feature type="chain" id="PRO_5014763670" description="TonB C-terminal domain-containing protein" evidence="6">
    <location>
        <begin position="23"/>
        <end position="274"/>
    </location>
</feature>
<feature type="domain" description="TonB C-terminal" evidence="7">
    <location>
        <begin position="190"/>
        <end position="274"/>
    </location>
</feature>
<dbReference type="NCBIfam" id="TIGR01352">
    <property type="entry name" value="tonB_Cterm"/>
    <property type="match status" value="1"/>
</dbReference>
<name>A0A2N8L2P4_9BURK</name>
<comment type="caution">
    <text evidence="8">The sequence shown here is derived from an EMBL/GenBank/DDBJ whole genome shotgun (WGS) entry which is preliminary data.</text>
</comment>
<feature type="region of interest" description="Disordered" evidence="5">
    <location>
        <begin position="85"/>
        <end position="117"/>
    </location>
</feature>
<evidence type="ECO:0000313" key="8">
    <source>
        <dbReference type="EMBL" id="PND39957.1"/>
    </source>
</evidence>
<feature type="region of interest" description="Disordered" evidence="5">
    <location>
        <begin position="20"/>
        <end position="54"/>
    </location>
</feature>
<evidence type="ECO:0000256" key="6">
    <source>
        <dbReference type="SAM" id="SignalP"/>
    </source>
</evidence>
<evidence type="ECO:0000256" key="4">
    <source>
        <dbReference type="ARBA" id="ARBA00023136"/>
    </source>
</evidence>
<feature type="signal peptide" evidence="6">
    <location>
        <begin position="1"/>
        <end position="22"/>
    </location>
</feature>
<accession>A0A2N8L2P4</accession>
<keyword evidence="4" id="KW-0472">Membrane</keyword>
<dbReference type="PROSITE" id="PS52015">
    <property type="entry name" value="TONB_CTD"/>
    <property type="match status" value="1"/>
</dbReference>
<dbReference type="AlphaFoldDB" id="A0A2N8L2P4"/>
<feature type="region of interest" description="Disordered" evidence="5">
    <location>
        <begin position="130"/>
        <end position="189"/>
    </location>
</feature>
<evidence type="ECO:0000256" key="2">
    <source>
        <dbReference type="ARBA" id="ARBA00022692"/>
    </source>
</evidence>